<sequence length="225" mass="23774">MDMEIDLSNLGTVNTMFAALFSKLGVPIKTTISANILEEALNGTVTVRPLPIGTSVSGKVEKQCAHFFGVTISEEQAEAGVVIRVTSAAQSKFKVDELLKQRDTIHSSFTVTRSVISSSGSGHFSNGSSSKVPGEDFKAESPGEDGSSDGKDKSTKKKWFNLNLKGSVISSSGSGHFSNGSSSKVPGEDFKAESPGEDGSSDGKDKSTKKKWFNLNLKGSDKRAS</sequence>
<dbReference type="InterPro" id="IPR052812">
    <property type="entry name" value="Plant_DnaJ_domain"/>
</dbReference>
<gene>
    <name evidence="2" type="ORF">ILEXP_LOCUS28205</name>
</gene>
<dbReference type="AlphaFoldDB" id="A0ABC8SQL8"/>
<reference evidence="2 3" key="1">
    <citation type="submission" date="2024-02" db="EMBL/GenBank/DDBJ databases">
        <authorList>
            <person name="Vignale AGUSTIN F."/>
            <person name="Sosa J E."/>
            <person name="Modenutti C."/>
        </authorList>
    </citation>
    <scope>NUCLEOTIDE SEQUENCE [LARGE SCALE GENOMIC DNA]</scope>
</reference>
<organism evidence="2 3">
    <name type="scientific">Ilex paraguariensis</name>
    <name type="common">yerba mate</name>
    <dbReference type="NCBI Taxonomy" id="185542"/>
    <lineage>
        <taxon>Eukaryota</taxon>
        <taxon>Viridiplantae</taxon>
        <taxon>Streptophyta</taxon>
        <taxon>Embryophyta</taxon>
        <taxon>Tracheophyta</taxon>
        <taxon>Spermatophyta</taxon>
        <taxon>Magnoliopsida</taxon>
        <taxon>eudicotyledons</taxon>
        <taxon>Gunneridae</taxon>
        <taxon>Pentapetalae</taxon>
        <taxon>asterids</taxon>
        <taxon>campanulids</taxon>
        <taxon>Aquifoliales</taxon>
        <taxon>Aquifoliaceae</taxon>
        <taxon>Ilex</taxon>
    </lineage>
</organism>
<proteinExistence type="predicted"/>
<accession>A0ABC8SQL8</accession>
<keyword evidence="3" id="KW-1185">Reference proteome</keyword>
<protein>
    <recommendedName>
        <fullName evidence="4">Chaperone DnaJ C-terminal domain-containing protein</fullName>
    </recommendedName>
</protein>
<feature type="compositionally biased region" description="Low complexity" evidence="1">
    <location>
        <begin position="116"/>
        <end position="130"/>
    </location>
</feature>
<evidence type="ECO:0008006" key="4">
    <source>
        <dbReference type="Google" id="ProtNLM"/>
    </source>
</evidence>
<evidence type="ECO:0000313" key="3">
    <source>
        <dbReference type="Proteomes" id="UP001642360"/>
    </source>
</evidence>
<feature type="compositionally biased region" description="Low complexity" evidence="1">
    <location>
        <begin position="166"/>
        <end position="183"/>
    </location>
</feature>
<evidence type="ECO:0000313" key="2">
    <source>
        <dbReference type="EMBL" id="CAK9159511.1"/>
    </source>
</evidence>
<feature type="region of interest" description="Disordered" evidence="1">
    <location>
        <begin position="116"/>
        <end position="225"/>
    </location>
</feature>
<comment type="caution">
    <text evidence="2">The sequence shown here is derived from an EMBL/GenBank/DDBJ whole genome shotgun (WGS) entry which is preliminary data.</text>
</comment>
<dbReference type="PANTHER" id="PTHR44272">
    <property type="entry name" value="DNAJ DOMAIN (PROKARYOTIC HEAT SHOCK PROTEIN)"/>
    <property type="match status" value="1"/>
</dbReference>
<dbReference type="Proteomes" id="UP001642360">
    <property type="component" value="Unassembled WGS sequence"/>
</dbReference>
<evidence type="ECO:0000256" key="1">
    <source>
        <dbReference type="SAM" id="MobiDB-lite"/>
    </source>
</evidence>
<dbReference type="EMBL" id="CAUOFW020003369">
    <property type="protein sequence ID" value="CAK9159511.1"/>
    <property type="molecule type" value="Genomic_DNA"/>
</dbReference>
<name>A0ABC8SQL8_9AQUA</name>
<dbReference type="PANTHER" id="PTHR44272:SF3">
    <property type="entry name" value="J DOMAIN-CONTAINING PROTEIN"/>
    <property type="match status" value="1"/>
</dbReference>